<evidence type="ECO:0000256" key="10">
    <source>
        <dbReference type="ARBA" id="ARBA00022840"/>
    </source>
</evidence>
<feature type="region of interest" description="Disordered" evidence="14">
    <location>
        <begin position="984"/>
        <end position="1066"/>
    </location>
</feature>
<evidence type="ECO:0000259" key="16">
    <source>
        <dbReference type="PROSITE" id="PS50011"/>
    </source>
</evidence>
<dbReference type="GO" id="GO:0071363">
    <property type="term" value="P:cellular response to growth factor stimulus"/>
    <property type="evidence" value="ECO:0000318"/>
    <property type="project" value="GO_Central"/>
</dbReference>
<keyword evidence="13" id="KW-0675">Receptor</keyword>
<dbReference type="CDD" id="cd14054">
    <property type="entry name" value="STKc_BMPR2_AMHR2"/>
    <property type="match status" value="1"/>
</dbReference>
<dbReference type="InterPro" id="IPR000333">
    <property type="entry name" value="TGFB_receptor"/>
</dbReference>
<dbReference type="PANTHER" id="PTHR23255:SF100">
    <property type="entry name" value="RECEPTOR PROTEIN SERINE_THREONINE KINASE"/>
    <property type="match status" value="1"/>
</dbReference>
<dbReference type="Gene3D" id="3.30.200.20">
    <property type="entry name" value="Phosphorylase Kinase, domain 1"/>
    <property type="match status" value="1"/>
</dbReference>
<proteinExistence type="inferred from homology"/>
<evidence type="ECO:0000256" key="15">
    <source>
        <dbReference type="SAM" id="Phobius"/>
    </source>
</evidence>
<evidence type="ECO:0000256" key="8">
    <source>
        <dbReference type="ARBA" id="ARBA00022741"/>
    </source>
</evidence>
<dbReference type="EC" id="2.7.11.30" evidence="3"/>
<dbReference type="GO" id="GO:0005024">
    <property type="term" value="F:transforming growth factor beta receptor activity"/>
    <property type="evidence" value="ECO:0000318"/>
    <property type="project" value="GO_Central"/>
</dbReference>
<keyword evidence="8" id="KW-0547">Nucleotide-binding</keyword>
<feature type="region of interest" description="Disordered" evidence="14">
    <location>
        <begin position="655"/>
        <end position="680"/>
    </location>
</feature>
<keyword evidence="6 15" id="KW-0812">Transmembrane</keyword>
<feature type="compositionally biased region" description="Polar residues" evidence="14">
    <location>
        <begin position="929"/>
        <end position="942"/>
    </location>
</feature>
<dbReference type="Gene3D" id="2.10.60.10">
    <property type="entry name" value="CD59"/>
    <property type="match status" value="1"/>
</dbReference>
<sequence length="1095" mass="122131">MARGTAPVCCAAAIVVGWIAGHLFSVTATYCAYYDPDQRAHDYTYEDDMDHYGEPIAQDEVLADNKTMKCSQDKDICFALWEAALGGDEMKILKQGCWNHPGKEHTCGEPECFTRGPSPPSMNKTKFCCCKGNMCNNNVTDQYIPPVTHVPPYPTPAYAQHSTYKEETTIIVMTVVCSTAIIISAIYFLIRVWHGSQRELHHTMHLTDDISITPSLDMDNLKLLQVLDRGRYGCVWKGCLNEREVAVKVFNPCHKQNFLNERDIYTTAHMEHDNVIRFIGAEERIGMEGTVEYLLVMDYAHHGSLYHYLKTYMVNWTGMCRLGHSLARGLAHLHSDFVKAGESKPAVAHRDLTSRNILVKADGSCALSDLGFAMRLTGNRICNPGQEDTAHITEVGTVRYMAPEVLEGAVNLRDFESALKQVDMYAVGLILWEIATRCQDLYMGQPVPEYMQPFQAELGQHPTFEELQVIVSREKRRPQLSDAWRENSQAVKSLKETIEDCWDQDAEARLTALCVEERMAELMSMWSRNSTVSPTLNPTSTAGSSSVLTLSDRNTNTQQFRWSGLYENSSTEPLHRMGYLLDVSDGSTSRTEMMDVKDTNVHVNAYRARQETSVSSCSDPPFMSSSRYQRIASPSTVSTSLSTNASLLLEMESTNSLTPSTTTTTLSEHTNTNPEDLLGNYPDLISTTAANTTTLIEMSETLEKHTTDPKGPNTQSCRKNLNELPKKRSMDKYERNERARHSRNYNVNIHTSDESLSGSLDQMTCKAPPNMSVDRLTHEEDLLMKHMLAEAEINTLHPKQGTLPKHDNLPQRPTTLSIDSITARPETLVKVPIESNHVRGRGASALVQGGLGSHSSHNEPCRSWRKKAQAEQIEMGIAKLESNGHQPSKIKMSPPRPHVQDKPKQSHRVDAESGRDCHRVDAESDQESCSEVQNQTDPTDCNNILDKSIAPTHPAETIARSESSQGAMQRANSLIWHCKTSTATCPTHRPQRPTSLDLSCFQGQKEQPPPRAVSEMSGIDQVVSEGGERGGKDPSSKIKKRPKTPYSLPKRGLMSFSVFNPPKDKRASKSACKVNYVSGKTIVSVLNESKKTRIG</sequence>
<evidence type="ECO:0000256" key="9">
    <source>
        <dbReference type="ARBA" id="ARBA00022777"/>
    </source>
</evidence>
<accession>A0A9J7K6D8</accession>
<evidence type="ECO:0000313" key="17">
    <source>
        <dbReference type="Proteomes" id="UP000001554"/>
    </source>
</evidence>
<protein>
    <recommendedName>
        <fullName evidence="3">receptor protein serine/threonine kinase</fullName>
        <ecNumber evidence="3">2.7.11.30</ecNumber>
    </recommendedName>
</protein>
<reference evidence="18" key="2">
    <citation type="submission" date="2025-08" db="UniProtKB">
        <authorList>
            <consortium name="RefSeq"/>
        </authorList>
    </citation>
    <scope>IDENTIFICATION</scope>
    <source>
        <strain evidence="18">S238N-H82</strain>
        <tissue evidence="18">Testes</tissue>
    </source>
</reference>
<keyword evidence="4" id="KW-0723">Serine/threonine-protein kinase</keyword>
<dbReference type="AlphaFoldDB" id="A0A9J7K6D8"/>
<dbReference type="GO" id="GO:0005886">
    <property type="term" value="C:plasma membrane"/>
    <property type="evidence" value="ECO:0000318"/>
    <property type="project" value="GO_Central"/>
</dbReference>
<keyword evidence="10" id="KW-0067">ATP-binding</keyword>
<evidence type="ECO:0000256" key="1">
    <source>
        <dbReference type="ARBA" id="ARBA00004479"/>
    </source>
</evidence>
<comment type="subcellular location">
    <subcellularLocation>
        <location evidence="1">Membrane</location>
        <topology evidence="1">Single-pass type I membrane protein</topology>
    </subcellularLocation>
</comment>
<dbReference type="CDD" id="cd23618">
    <property type="entry name" value="TFP_LU_ECD_Wit"/>
    <property type="match status" value="1"/>
</dbReference>
<feature type="domain" description="Protein kinase" evidence="16">
    <location>
        <begin position="221"/>
        <end position="522"/>
    </location>
</feature>
<dbReference type="Pfam" id="PF01064">
    <property type="entry name" value="Activin_recp"/>
    <property type="match status" value="1"/>
</dbReference>
<evidence type="ECO:0000256" key="3">
    <source>
        <dbReference type="ARBA" id="ARBA00012401"/>
    </source>
</evidence>
<evidence type="ECO:0000256" key="6">
    <source>
        <dbReference type="ARBA" id="ARBA00022692"/>
    </source>
</evidence>
<dbReference type="KEGG" id="bfo:118403893"/>
<comment type="similarity">
    <text evidence="2">Belongs to the protein kinase superfamily. TKL Ser/Thr protein kinase family. TGFB receptor subfamily.</text>
</comment>
<keyword evidence="11 15" id="KW-1133">Transmembrane helix</keyword>
<dbReference type="InterPro" id="IPR000472">
    <property type="entry name" value="Activin_recp"/>
</dbReference>
<reference evidence="17" key="1">
    <citation type="journal article" date="2020" name="Nat. Ecol. Evol.">
        <title>Deeply conserved synteny resolves early events in vertebrate evolution.</title>
        <authorList>
            <person name="Simakov O."/>
            <person name="Marletaz F."/>
            <person name="Yue J.X."/>
            <person name="O'Connell B."/>
            <person name="Jenkins J."/>
            <person name="Brandt A."/>
            <person name="Calef R."/>
            <person name="Tung C.H."/>
            <person name="Huang T.K."/>
            <person name="Schmutz J."/>
            <person name="Satoh N."/>
            <person name="Yu J.K."/>
            <person name="Putnam N.H."/>
            <person name="Green R.E."/>
            <person name="Rokhsar D.S."/>
        </authorList>
    </citation>
    <scope>NUCLEOTIDE SEQUENCE [LARGE SCALE GENOMIC DNA]</scope>
    <source>
        <strain evidence="17">S238N-H82</strain>
    </source>
</reference>
<evidence type="ECO:0000256" key="13">
    <source>
        <dbReference type="ARBA" id="ARBA00023170"/>
    </source>
</evidence>
<keyword evidence="5" id="KW-0808">Transferase</keyword>
<organism evidence="17 18">
    <name type="scientific">Branchiostoma floridae</name>
    <name type="common">Florida lancelet</name>
    <name type="synonym">Amphioxus</name>
    <dbReference type="NCBI Taxonomy" id="7739"/>
    <lineage>
        <taxon>Eukaryota</taxon>
        <taxon>Metazoa</taxon>
        <taxon>Chordata</taxon>
        <taxon>Cephalochordata</taxon>
        <taxon>Leptocardii</taxon>
        <taxon>Amphioxiformes</taxon>
        <taxon>Branchiostomatidae</taxon>
        <taxon>Branchiostoma</taxon>
    </lineage>
</organism>
<feature type="compositionally biased region" description="Basic and acidic residues" evidence="14">
    <location>
        <begin position="898"/>
        <end position="922"/>
    </location>
</feature>
<keyword evidence="17" id="KW-1185">Reference proteome</keyword>
<keyword evidence="9" id="KW-0418">Kinase</keyword>
<dbReference type="InterPro" id="IPR045860">
    <property type="entry name" value="Snake_toxin-like_sf"/>
</dbReference>
<keyword evidence="7" id="KW-0732">Signal</keyword>
<dbReference type="GeneID" id="118403893"/>
<dbReference type="Pfam" id="PF00069">
    <property type="entry name" value="Pkinase"/>
    <property type="match status" value="1"/>
</dbReference>
<feature type="region of interest" description="Disordered" evidence="14">
    <location>
        <begin position="879"/>
        <end position="942"/>
    </location>
</feature>
<dbReference type="InterPro" id="IPR000719">
    <property type="entry name" value="Prot_kinase_dom"/>
</dbReference>
<evidence type="ECO:0000256" key="4">
    <source>
        <dbReference type="ARBA" id="ARBA00022527"/>
    </source>
</evidence>
<dbReference type="SUPFAM" id="SSF56112">
    <property type="entry name" value="Protein kinase-like (PK-like)"/>
    <property type="match status" value="1"/>
</dbReference>
<gene>
    <name evidence="18" type="primary">LOC118403893</name>
</gene>
<evidence type="ECO:0000256" key="11">
    <source>
        <dbReference type="ARBA" id="ARBA00022989"/>
    </source>
</evidence>
<dbReference type="OrthoDB" id="669224at2759"/>
<evidence type="ECO:0000256" key="2">
    <source>
        <dbReference type="ARBA" id="ARBA00009605"/>
    </source>
</evidence>
<dbReference type="FunFam" id="1.10.510.10:FF:000180">
    <property type="entry name" value="Receptor protein serine/threonine kinase"/>
    <property type="match status" value="1"/>
</dbReference>
<evidence type="ECO:0000256" key="12">
    <source>
        <dbReference type="ARBA" id="ARBA00023136"/>
    </source>
</evidence>
<name>A0A9J7K6D8_BRAFL</name>
<evidence type="ECO:0000256" key="7">
    <source>
        <dbReference type="ARBA" id="ARBA00022729"/>
    </source>
</evidence>
<evidence type="ECO:0000256" key="14">
    <source>
        <dbReference type="SAM" id="MobiDB-lite"/>
    </source>
</evidence>
<dbReference type="PANTHER" id="PTHR23255">
    <property type="entry name" value="TRANSFORMING GROWTH FACTOR-BETA RECEPTOR TYPE I AND II"/>
    <property type="match status" value="1"/>
</dbReference>
<dbReference type="FunFam" id="3.30.200.20:FF:000094">
    <property type="entry name" value="Serine/threonine-protein kinase receptor"/>
    <property type="match status" value="1"/>
</dbReference>
<feature type="compositionally biased region" description="Basic and acidic residues" evidence="14">
    <location>
        <begin position="1026"/>
        <end position="1036"/>
    </location>
</feature>
<feature type="transmembrane region" description="Helical" evidence="15">
    <location>
        <begin position="170"/>
        <end position="190"/>
    </location>
</feature>
<feature type="compositionally biased region" description="Polar residues" evidence="14">
    <location>
        <begin position="992"/>
        <end position="1005"/>
    </location>
</feature>
<feature type="compositionally biased region" description="Low complexity" evidence="14">
    <location>
        <begin position="655"/>
        <end position="674"/>
    </location>
</feature>
<evidence type="ECO:0000313" key="18">
    <source>
        <dbReference type="RefSeq" id="XP_035658641.1"/>
    </source>
</evidence>
<dbReference type="SMART" id="SM00220">
    <property type="entry name" value="S_TKc"/>
    <property type="match status" value="1"/>
</dbReference>
<dbReference type="Proteomes" id="UP000001554">
    <property type="component" value="Chromosome 16"/>
</dbReference>
<keyword evidence="12 15" id="KW-0472">Membrane</keyword>
<evidence type="ECO:0000256" key="5">
    <source>
        <dbReference type="ARBA" id="ARBA00022679"/>
    </source>
</evidence>
<dbReference type="GO" id="GO:0030509">
    <property type="term" value="P:BMP signaling pathway"/>
    <property type="evidence" value="ECO:0000318"/>
    <property type="project" value="GO_Central"/>
</dbReference>
<dbReference type="InterPro" id="IPR011009">
    <property type="entry name" value="Kinase-like_dom_sf"/>
</dbReference>
<dbReference type="Gene3D" id="1.10.510.10">
    <property type="entry name" value="Transferase(Phosphotransferase) domain 1"/>
    <property type="match status" value="1"/>
</dbReference>
<dbReference type="SUPFAM" id="SSF57302">
    <property type="entry name" value="Snake toxin-like"/>
    <property type="match status" value="1"/>
</dbReference>
<dbReference type="RefSeq" id="XP_035658641.1">
    <property type="nucleotide sequence ID" value="XM_035802748.1"/>
</dbReference>
<dbReference type="PROSITE" id="PS50011">
    <property type="entry name" value="PROTEIN_KINASE_DOM"/>
    <property type="match status" value="1"/>
</dbReference>
<dbReference type="GO" id="GO:0005524">
    <property type="term" value="F:ATP binding"/>
    <property type="evidence" value="ECO:0007669"/>
    <property type="project" value="UniProtKB-KW"/>
</dbReference>
<dbReference type="GO" id="GO:0043235">
    <property type="term" value="C:receptor complex"/>
    <property type="evidence" value="ECO:0000318"/>
    <property type="project" value="GO_Central"/>
</dbReference>